<sequence>MVLNRRDKSIAKGVFLALENTLFCMKNPML</sequence>
<dbReference type="Proteomes" id="UP000068026">
    <property type="component" value="Chromosome"/>
</dbReference>
<name>A0ABN4LHH1_ANAPI</name>
<accession>A0ABN4LHH1</accession>
<reference evidence="2" key="2">
    <citation type="submission" date="2016-01" db="EMBL/GenBank/DDBJ databases">
        <authorList>
            <person name="Poehlein A."/>
            <person name="Schlien K."/>
            <person name="Gottschalk G."/>
            <person name="Buckel W."/>
            <person name="Daniel R."/>
        </authorList>
    </citation>
    <scope>NUCLEOTIDE SEQUENCE [LARGE SCALE GENOMIC DNA]</scope>
    <source>
        <strain evidence="2">X2</strain>
    </source>
</reference>
<keyword evidence="2" id="KW-1185">Reference proteome</keyword>
<organism evidence="1 2">
    <name type="scientific">Anaerotignum propionicum DSM 1682</name>
    <dbReference type="NCBI Taxonomy" id="991789"/>
    <lineage>
        <taxon>Bacteria</taxon>
        <taxon>Bacillati</taxon>
        <taxon>Bacillota</taxon>
        <taxon>Clostridia</taxon>
        <taxon>Lachnospirales</taxon>
        <taxon>Anaerotignaceae</taxon>
        <taxon>Anaerotignum</taxon>
    </lineage>
</organism>
<proteinExistence type="predicted"/>
<protein>
    <submittedName>
        <fullName evidence="1">Uncharacterized protein</fullName>
    </submittedName>
</protein>
<evidence type="ECO:0000313" key="2">
    <source>
        <dbReference type="Proteomes" id="UP000068026"/>
    </source>
</evidence>
<gene>
    <name evidence="1" type="ORF">CPRO_25830</name>
</gene>
<dbReference type="EMBL" id="CP014223">
    <property type="protein sequence ID" value="AMJ42131.1"/>
    <property type="molecule type" value="Genomic_DNA"/>
</dbReference>
<evidence type="ECO:0000313" key="1">
    <source>
        <dbReference type="EMBL" id="AMJ42131.1"/>
    </source>
</evidence>
<reference evidence="1 2" key="1">
    <citation type="journal article" date="2016" name="Genome Announc.">
        <title>Complete Genome Sequence of the Amino Acid-Fermenting Clostridium propionicum X2 (DSM 1682).</title>
        <authorList>
            <person name="Poehlein A."/>
            <person name="Schlien K."/>
            <person name="Chowdhury N.P."/>
            <person name="Gottschalk G."/>
            <person name="Buckel W."/>
            <person name="Daniel R."/>
        </authorList>
    </citation>
    <scope>NUCLEOTIDE SEQUENCE [LARGE SCALE GENOMIC DNA]</scope>
    <source>
        <strain evidence="1 2">X2</strain>
    </source>
</reference>